<evidence type="ECO:0000256" key="4">
    <source>
        <dbReference type="ARBA" id="ARBA00023136"/>
    </source>
</evidence>
<keyword evidence="2 5" id="KW-0812">Transmembrane</keyword>
<evidence type="ECO:0000313" key="8">
    <source>
        <dbReference type="EMBL" id="CAH2762425.1"/>
    </source>
</evidence>
<keyword evidence="3 5" id="KW-1133">Transmembrane helix</keyword>
<dbReference type="Pfam" id="PF04892">
    <property type="entry name" value="VanZ"/>
    <property type="match status" value="1"/>
</dbReference>
<dbReference type="EMBL" id="OW659477">
    <property type="protein sequence ID" value="CAH2762457.1"/>
    <property type="molecule type" value="Genomic_DNA"/>
</dbReference>
<dbReference type="InterPro" id="IPR006976">
    <property type="entry name" value="VanZ-like"/>
</dbReference>
<dbReference type="InterPro" id="IPR021192">
    <property type="entry name" value="UCP031578_Vanz/RDD"/>
</dbReference>
<feature type="domain" description="VanZ-like" evidence="6">
    <location>
        <begin position="48"/>
        <end position="191"/>
    </location>
</feature>
<dbReference type="PANTHER" id="PTHR36834">
    <property type="entry name" value="MEMBRANE PROTEIN-RELATED"/>
    <property type="match status" value="1"/>
</dbReference>
<feature type="transmembrane region" description="Helical" evidence="5">
    <location>
        <begin position="298"/>
        <end position="320"/>
    </location>
</feature>
<feature type="transmembrane region" description="Helical" evidence="5">
    <location>
        <begin position="251"/>
        <end position="271"/>
    </location>
</feature>
<feature type="transmembrane region" description="Helical" evidence="5">
    <location>
        <begin position="218"/>
        <end position="239"/>
    </location>
</feature>
<evidence type="ECO:0000256" key="3">
    <source>
        <dbReference type="ARBA" id="ARBA00022989"/>
    </source>
</evidence>
<evidence type="ECO:0000259" key="7">
    <source>
        <dbReference type="Pfam" id="PF06271"/>
    </source>
</evidence>
<protein>
    <submittedName>
        <fullName evidence="9">VanZ family protein</fullName>
    </submittedName>
</protein>
<name>A0AAU9VJH7_9FIRM</name>
<evidence type="ECO:0000313" key="9">
    <source>
        <dbReference type="EMBL" id="CAH2762457.1"/>
    </source>
</evidence>
<comment type="subcellular location">
    <subcellularLocation>
        <location evidence="1">Membrane</location>
        <topology evidence="1">Multi-pass membrane protein</topology>
    </subcellularLocation>
</comment>
<dbReference type="EMBL" id="OW659496">
    <property type="protein sequence ID" value="CAH2762425.1"/>
    <property type="molecule type" value="Genomic_DNA"/>
</dbReference>
<dbReference type="Proteomes" id="UP001154111">
    <property type="component" value="Chromosome"/>
</dbReference>
<dbReference type="AlphaFoldDB" id="A0AAU9VJH7"/>
<evidence type="ECO:0000259" key="6">
    <source>
        <dbReference type="Pfam" id="PF04892"/>
    </source>
</evidence>
<feature type="transmembrane region" description="Helical" evidence="5">
    <location>
        <begin position="332"/>
        <end position="358"/>
    </location>
</feature>
<evidence type="ECO:0000313" key="11">
    <source>
        <dbReference type="Proteomes" id="UP001154111"/>
    </source>
</evidence>
<feature type="transmembrane region" description="Helical" evidence="5">
    <location>
        <begin position="140"/>
        <end position="162"/>
    </location>
</feature>
<dbReference type="Pfam" id="PF06271">
    <property type="entry name" value="RDD"/>
    <property type="match status" value="1"/>
</dbReference>
<evidence type="ECO:0000256" key="2">
    <source>
        <dbReference type="ARBA" id="ARBA00022692"/>
    </source>
</evidence>
<feature type="transmembrane region" description="Helical" evidence="5">
    <location>
        <begin position="40"/>
        <end position="60"/>
    </location>
</feature>
<dbReference type="RefSeq" id="WP_254006475.1">
    <property type="nucleotide sequence ID" value="NZ_OW659477.1"/>
</dbReference>
<dbReference type="Proteomes" id="UP001154095">
    <property type="component" value="Chromosome"/>
</dbReference>
<evidence type="ECO:0000313" key="10">
    <source>
        <dbReference type="Proteomes" id="UP001154095"/>
    </source>
</evidence>
<dbReference type="PIRSF" id="PIRSF031578">
    <property type="entry name" value="Uncharacterised_Vanz_RDD-cont"/>
    <property type="match status" value="1"/>
</dbReference>
<dbReference type="InterPro" id="IPR010432">
    <property type="entry name" value="RDD"/>
</dbReference>
<gene>
    <name evidence="9" type="ORF">ERYAMS2_01212</name>
    <name evidence="8" type="ORF">ERYAMS_00918</name>
</gene>
<evidence type="ECO:0000256" key="1">
    <source>
        <dbReference type="ARBA" id="ARBA00004141"/>
    </source>
</evidence>
<feature type="transmembrane region" description="Helical" evidence="5">
    <location>
        <begin position="174"/>
        <end position="195"/>
    </location>
</feature>
<organism evidence="9 11">
    <name type="scientific">Erysipelothrix amsterdamensis</name>
    <dbReference type="NCBI Taxonomy" id="2929157"/>
    <lineage>
        <taxon>Bacteria</taxon>
        <taxon>Bacillati</taxon>
        <taxon>Bacillota</taxon>
        <taxon>Erysipelotrichia</taxon>
        <taxon>Erysipelotrichales</taxon>
        <taxon>Erysipelotrichaceae</taxon>
        <taxon>Erysipelothrix</taxon>
    </lineage>
</organism>
<keyword evidence="4 5" id="KW-0472">Membrane</keyword>
<feature type="transmembrane region" description="Helical" evidence="5">
    <location>
        <begin position="6"/>
        <end position="28"/>
    </location>
</feature>
<dbReference type="InterPro" id="IPR053150">
    <property type="entry name" value="Teicoplanin_resist-assoc"/>
</dbReference>
<accession>A0AAU9VJH7</accession>
<dbReference type="GO" id="GO:0016020">
    <property type="term" value="C:membrane"/>
    <property type="evidence" value="ECO:0007669"/>
    <property type="project" value="UniProtKB-SubCell"/>
</dbReference>
<feature type="domain" description="RDD" evidence="7">
    <location>
        <begin position="215"/>
        <end position="312"/>
    </location>
</feature>
<dbReference type="PANTHER" id="PTHR36834:SF1">
    <property type="entry name" value="INTEGRAL MEMBRANE PROTEIN"/>
    <property type="match status" value="1"/>
</dbReference>
<proteinExistence type="predicted"/>
<feature type="transmembrane region" description="Helical" evidence="5">
    <location>
        <begin position="110"/>
        <end position="128"/>
    </location>
</feature>
<evidence type="ECO:0000256" key="5">
    <source>
        <dbReference type="SAM" id="Phobius"/>
    </source>
</evidence>
<reference evidence="9" key="1">
    <citation type="submission" date="2022-04" db="EMBL/GenBank/DDBJ databases">
        <authorList>
            <person name="Forde T."/>
        </authorList>
    </citation>
    <scope>NUCLEOTIDE SEQUENCE</scope>
    <source>
        <strain evidence="9">A18Y016a</strain>
        <strain evidence="8">A18Y020d</strain>
    </source>
</reference>
<keyword evidence="10" id="KW-1185">Reference proteome</keyword>
<sequence length="386" mass="44577">MQTYFYPIRTALISFPFIAFAMLIPYLIYDYHKHGSVSKWRAVVIYSFIFYLLCAFYLVILPLPDRQTVHTHWKDMIQPIPFSFISDFIRESSMRLSNPSSILMGLKEGVFTQPVFNILMTVPFGIYLRYYFNCDLKKTVILSFILSLFFELTQLTGLYGLYPGPYRLFDVDDLILNTLGGLFGYGIAPLMTYFFPSREALDLESAEKSVRVTYIRRLVAYMIDTAIMSVVLSVFMLGMRAINPEVAQNHVFVSMVNFIGFIFFFAIWPIVHQGSTVGMSVVQVRIVAKQSASRIKSIILRTVLVYIFIIRFGDITGALFEMVSSTNLYVGTITSVLYLLVILGYWIFIVSHIISTLFRKDYRLFYERISKTSIVSTYHEKESMHS</sequence>